<evidence type="ECO:0000313" key="1">
    <source>
        <dbReference type="EMBL" id="AGN12009.1"/>
    </source>
</evidence>
<dbReference type="Proteomes" id="UP000201670">
    <property type="component" value="Segment"/>
</dbReference>
<keyword evidence="2" id="KW-1185">Reference proteome</keyword>
<evidence type="ECO:0000313" key="2">
    <source>
        <dbReference type="Proteomes" id="UP000201670"/>
    </source>
</evidence>
<name>R9S7L1_9CAUD</name>
<proteinExistence type="predicted"/>
<dbReference type="KEGG" id="vg:15956748"/>
<sequence length="478" mass="54664">MAVSNKDVEVLSEALFCYYFAIYKKGKQREYNFEIWKKVESVTELNKFVSKFGIASMTKLVTSDPAFRSRVGKVYEFLTNRKNFWANALESQMSAFFGSGAIKLSGEYIVMRADMIPKEYDPYKAYETLSVKVRGKLGFRGTIDKDKWNPSDVWIFNAKSIAFLKKFIALFNSQLLKQPSYNVKMMEKLNNRIYLLFKQGHLFPVSLKAPTGGAKVVFENDKMSDLQKVVRYDRLEYTNGNQDAKIKFRVDKVDKASGKVVRKDYIRGQIKTKTVMSGGARLEIEAGGAARYGSMGTENYQYLIRETDRSGIKTLNDIRDVQEFREQKQKYWGKAKSAQWLGRAEYVKHFKQDPEGFQAMIEPYTQALFQKVNKQFFDVSSVGNPKSTAEAFLNKTHAGEVAVAMEYIANALKRDLTTENLFNLAASQSFGAGISKAQLETRMKMQKAMGKKLGEEFSSIEMDNSKKLWTSCFYLVLK</sequence>
<dbReference type="GeneID" id="15956748"/>
<protein>
    <submittedName>
        <fullName evidence="1">Uncharacterized protein</fullName>
    </submittedName>
</protein>
<reference evidence="1 2" key="1">
    <citation type="submission" date="2010-10" db="EMBL/GenBank/DDBJ databases">
        <title>The Genome Sequence of Prochlorococcus phage P-SSM3.</title>
        <authorList>
            <consortium name="The Broad Institute Genome Sequencing Platform"/>
            <person name="Henn M.R."/>
            <person name="Sullivan M.S."/>
            <person name="Osburne M.S."/>
            <person name="Levin J."/>
            <person name="Malboeuf C."/>
            <person name="Casali M."/>
            <person name="Russ C."/>
            <person name="Lennon N."/>
            <person name="Chapman S.B."/>
            <person name="Erlich R."/>
            <person name="Young S.K."/>
            <person name="Yandava C."/>
            <person name="Zeng Q."/>
            <person name="Alvarado L."/>
            <person name="Anderson S."/>
            <person name="Berlin A."/>
            <person name="Chen Z."/>
            <person name="Freedman E."/>
            <person name="Gellesch M."/>
            <person name="Goldberg J."/>
            <person name="Green L."/>
            <person name="Griggs A."/>
            <person name="Gujja S."/>
            <person name="Heilman E.R."/>
            <person name="Heiman D."/>
            <person name="Hollinger A."/>
            <person name="Howarth C."/>
            <person name="Larson L."/>
            <person name="Mehta T."/>
            <person name="Pearson M."/>
            <person name="Roberts A."/>
            <person name="Ryan E."/>
            <person name="Saif S."/>
            <person name="Shea T."/>
            <person name="Shenoy N."/>
            <person name="Sisk P."/>
            <person name="Stolte C."/>
            <person name="Sykes S."/>
            <person name="White J."/>
            <person name="Yu Q."/>
            <person name="Coleman M.L."/>
            <person name="Huang K.H."/>
            <person name="Weigele P.R."/>
            <person name="DeFrancesco A.S."/>
            <person name="Kern S.E."/>
            <person name="Thompson L.R."/>
            <person name="Fu R."/>
            <person name="Hombeck B."/>
            <person name="Chisholm S.W."/>
            <person name="Haas B."/>
            <person name="Nusbaum C."/>
            <person name="Birren B."/>
        </authorList>
    </citation>
    <scope>NUCLEOTIDE SEQUENCE [LARGE SCALE GENOMIC DNA]</scope>
    <source>
        <strain evidence="1 2">P-SSM3</strain>
    </source>
</reference>
<organism evidence="1 2">
    <name type="scientific">Prochlorococcus phage P-SSM3</name>
    <dbReference type="NCBI Taxonomy" id="536453"/>
    <lineage>
        <taxon>Viruses</taxon>
        <taxon>Duplodnaviria</taxon>
        <taxon>Heunggongvirae</taxon>
        <taxon>Uroviricota</taxon>
        <taxon>Caudoviricetes</taxon>
        <taxon>Pantevenvirales</taxon>
        <taxon>Kyanoviridae</taxon>
        <taxon>Ronodorvirus</taxon>
        <taxon>Ronodorvirus pssm3</taxon>
    </lineage>
</organism>
<dbReference type="RefSeq" id="YP_008129998.1">
    <property type="nucleotide sequence ID" value="NC_021559.1"/>
</dbReference>
<dbReference type="EMBL" id="HQ337021">
    <property type="protein sequence ID" value="AGN12009.1"/>
    <property type="molecule type" value="Genomic_DNA"/>
</dbReference>
<gene>
    <name evidence="1" type="ORF">PRAG_00067</name>
</gene>
<accession>R9S7L1</accession>